<feature type="compositionally biased region" description="Low complexity" evidence="1">
    <location>
        <begin position="112"/>
        <end position="127"/>
    </location>
</feature>
<sequence length="748" mass="85561">MDQPESSSTGEKDAEIRDGFDSDMDLKILEKRAMEAMDTVNRLLQDAEEREREEEEDEATRRNLIARQQPGIRTAKAKRRIAGAFNSDSDESEESCDPEASYDTSENRHSDVSSSSGTYLSSDSSGSQEHGVHEHCKRSNPVYNMAVVPAVDPDNGFGSSSAMGSGISAESKYGDAEYEEGSSCSCTTDDSSGTQETSSDPSASKREHKPTKYYQGPSFYRARSKYNISKYRIKPREKLEILHKEQLLSRLRNLLSFVDRNQGNLKSKQLVNCVIQLEDYLYEAKKISGAGISEAERRGAEDFSNEENNNPVARVALQSRTVTKTEIKTKSKRKSKYYKAPSNWRYPGHKLGSRPKPSMLNPLSWWKKFSPSGDKAFEPLGDDTRDFTVREYWTPQDLERETTGRLPFIDPEVKAALEKIKDQTEKEYQESIEYLKDVYYHPDDLKLLTIETLPSNPGGLKPTHPGPMDPYYYSEYARNLFASITTWVSKYLVPIDDSPVNINSPYVLPSIKNAVRRLEYFEEKDFTVKKNPKATVEEKGDRWAKRQMFFQYIFYMVLNENIWKHWLYGLSEETEKMVLENAGLSRSQKNTADGHFARGKWFVENIRRKETNMTKRIIDHQVQMATTLRQIFVPLFKAENAKGKSRGRRMPVSAERELQVIIGDAQALQLMFQSEYIVHMVQFDEPESPFEEAWMINGADGETMNRFNEDPVPGRAEPLTWRDNIALAFQPAVFIDTEAALMERIVAL</sequence>
<feature type="region of interest" description="Disordered" evidence="1">
    <location>
        <begin position="40"/>
        <end position="138"/>
    </location>
</feature>
<dbReference type="AlphaFoldDB" id="S8CB45"/>
<reference evidence="2 3" key="1">
    <citation type="journal article" date="2013" name="PLoS Genet.">
        <title>Genomic mechanisms accounting for the adaptation to parasitism in nematode-trapping fungi.</title>
        <authorList>
            <person name="Meerupati T."/>
            <person name="Andersson K.M."/>
            <person name="Friman E."/>
            <person name="Kumar D."/>
            <person name="Tunlid A."/>
            <person name="Ahren D."/>
        </authorList>
    </citation>
    <scope>NUCLEOTIDE SEQUENCE [LARGE SCALE GENOMIC DNA]</scope>
    <source>
        <strain evidence="2 3">CBS 200.50</strain>
    </source>
</reference>
<organism evidence="2 3">
    <name type="scientific">Dactylellina haptotyla (strain CBS 200.50)</name>
    <name type="common">Nematode-trapping fungus</name>
    <name type="synonym">Monacrosporium haptotylum</name>
    <dbReference type="NCBI Taxonomy" id="1284197"/>
    <lineage>
        <taxon>Eukaryota</taxon>
        <taxon>Fungi</taxon>
        <taxon>Dikarya</taxon>
        <taxon>Ascomycota</taxon>
        <taxon>Pezizomycotina</taxon>
        <taxon>Orbiliomycetes</taxon>
        <taxon>Orbiliales</taxon>
        <taxon>Orbiliaceae</taxon>
        <taxon>Dactylellina</taxon>
    </lineage>
</organism>
<dbReference type="Proteomes" id="UP000015100">
    <property type="component" value="Unassembled WGS sequence"/>
</dbReference>
<name>S8CB45_DACHA</name>
<keyword evidence="3" id="KW-1185">Reference proteome</keyword>
<dbReference type="EMBL" id="AQGS01000028">
    <property type="protein sequence ID" value="EPS44892.1"/>
    <property type="molecule type" value="Genomic_DNA"/>
</dbReference>
<accession>S8CB45</accession>
<feature type="compositionally biased region" description="Low complexity" evidence="1">
    <location>
        <begin position="181"/>
        <end position="194"/>
    </location>
</feature>
<gene>
    <name evidence="2" type="ORF">H072_1116</name>
</gene>
<reference evidence="3" key="2">
    <citation type="submission" date="2013-04" db="EMBL/GenBank/DDBJ databases">
        <title>Genomic mechanisms accounting for the adaptation to parasitism in nematode-trapping fungi.</title>
        <authorList>
            <person name="Ahren D.G."/>
        </authorList>
    </citation>
    <scope>NUCLEOTIDE SEQUENCE [LARGE SCALE GENOMIC DNA]</scope>
    <source>
        <strain evidence="3">CBS 200.50</strain>
    </source>
</reference>
<feature type="compositionally biased region" description="Basic and acidic residues" evidence="1">
    <location>
        <begin position="10"/>
        <end position="23"/>
    </location>
</feature>
<evidence type="ECO:0000313" key="2">
    <source>
        <dbReference type="EMBL" id="EPS44892.1"/>
    </source>
</evidence>
<proteinExistence type="predicted"/>
<dbReference type="HOGENOM" id="CLU_371720_0_0_1"/>
<feature type="region of interest" description="Disordered" evidence="1">
    <location>
        <begin position="1"/>
        <end position="23"/>
    </location>
</feature>
<evidence type="ECO:0000256" key="1">
    <source>
        <dbReference type="SAM" id="MobiDB-lite"/>
    </source>
</evidence>
<feature type="region of interest" description="Disordered" evidence="1">
    <location>
        <begin position="179"/>
        <end position="216"/>
    </location>
</feature>
<comment type="caution">
    <text evidence="2">The sequence shown here is derived from an EMBL/GenBank/DDBJ whole genome shotgun (WGS) entry which is preliminary data.</text>
</comment>
<evidence type="ECO:0000313" key="3">
    <source>
        <dbReference type="Proteomes" id="UP000015100"/>
    </source>
</evidence>
<feature type="compositionally biased region" description="Acidic residues" evidence="1">
    <location>
        <begin position="88"/>
        <end position="97"/>
    </location>
</feature>
<dbReference type="OrthoDB" id="5348835at2759"/>
<protein>
    <submittedName>
        <fullName evidence="2">Uncharacterized protein</fullName>
    </submittedName>
</protein>